<feature type="transmembrane region" description="Helical" evidence="5">
    <location>
        <begin position="220"/>
        <end position="240"/>
    </location>
</feature>
<evidence type="ECO:0000256" key="1">
    <source>
        <dbReference type="ARBA" id="ARBA00004141"/>
    </source>
</evidence>
<feature type="transmembrane region" description="Helical" evidence="5">
    <location>
        <begin position="36"/>
        <end position="57"/>
    </location>
</feature>
<feature type="transmembrane region" description="Helical" evidence="5">
    <location>
        <begin position="117"/>
        <end position="136"/>
    </location>
</feature>
<evidence type="ECO:0000256" key="2">
    <source>
        <dbReference type="ARBA" id="ARBA00022692"/>
    </source>
</evidence>
<feature type="transmembrane region" description="Helical" evidence="5">
    <location>
        <begin position="356"/>
        <end position="374"/>
    </location>
</feature>
<accession>A0A919SIT6</accession>
<keyword evidence="3 5" id="KW-1133">Transmembrane helix</keyword>
<feature type="transmembrane region" description="Helical" evidence="5">
    <location>
        <begin position="380"/>
        <end position="398"/>
    </location>
</feature>
<sequence length="446" mass="44933">MPPPHPPAAGRLGGVSVVLLAVAVAAPAAVEVSAQPAVFLGVGLVLLVFATDWVAMARRMPHPGPLYGLVARGLGRPLGLGAAALTLLSYTAMQLALYATVGPAAAPLLADGPGITVAWWVVALSCWAIVAICGVLPARFVSWLIGTLVLAELVVIGGYGTANVLAPDGGGADWAALSPESLADVPRPVLGGLLVAAALAFAGFEITAVHAGQARHPRRVMHVCVMLLALLFAAASWAIGGTTPEGALAERWAPWMVTGLLAALIALHQVIVRHLVALGRERVLPAALGRRVPASAVLTVVAGAVIGGHAYAGAGISRWAGVAGATGILVLVAMTSLAALLFLGRSPAGEGLGRRFLAPGLSTIALGVLAHLAVADLRAVLAPAAAAILLGAGYGLALRRADPVRYAGIGLGGTAVVVTPSVPALPRQRIPGAHRPERVHSEELTG</sequence>
<protein>
    <submittedName>
        <fullName evidence="6">Amino acid permease</fullName>
    </submittedName>
</protein>
<feature type="transmembrane region" description="Helical" evidence="5">
    <location>
        <begin position="319"/>
        <end position="344"/>
    </location>
</feature>
<comment type="subcellular location">
    <subcellularLocation>
        <location evidence="1">Membrane</location>
        <topology evidence="1">Multi-pass membrane protein</topology>
    </subcellularLocation>
</comment>
<comment type="caution">
    <text evidence="6">The sequence shown here is derived from an EMBL/GenBank/DDBJ whole genome shotgun (WGS) entry which is preliminary data.</text>
</comment>
<organism evidence="6 7">
    <name type="scientific">Actinoplanes auranticolor</name>
    <dbReference type="NCBI Taxonomy" id="47988"/>
    <lineage>
        <taxon>Bacteria</taxon>
        <taxon>Bacillati</taxon>
        <taxon>Actinomycetota</taxon>
        <taxon>Actinomycetes</taxon>
        <taxon>Micromonosporales</taxon>
        <taxon>Micromonosporaceae</taxon>
        <taxon>Actinoplanes</taxon>
    </lineage>
</organism>
<proteinExistence type="predicted"/>
<keyword evidence="7" id="KW-1185">Reference proteome</keyword>
<keyword evidence="2 5" id="KW-0812">Transmembrane</keyword>
<dbReference type="RefSeq" id="WP_212991401.1">
    <property type="nucleotide sequence ID" value="NZ_BAABEA010000049.1"/>
</dbReference>
<dbReference type="InterPro" id="IPR050367">
    <property type="entry name" value="APC_superfamily"/>
</dbReference>
<feature type="transmembrane region" description="Helical" evidence="5">
    <location>
        <begin position="189"/>
        <end position="208"/>
    </location>
</feature>
<evidence type="ECO:0000256" key="4">
    <source>
        <dbReference type="ARBA" id="ARBA00023136"/>
    </source>
</evidence>
<gene>
    <name evidence="6" type="ORF">Aau02nite_54740</name>
</gene>
<feature type="transmembrane region" description="Helical" evidence="5">
    <location>
        <begin position="78"/>
        <end position="97"/>
    </location>
</feature>
<evidence type="ECO:0000256" key="3">
    <source>
        <dbReference type="ARBA" id="ARBA00022989"/>
    </source>
</evidence>
<reference evidence="6" key="1">
    <citation type="submission" date="2021-03" db="EMBL/GenBank/DDBJ databases">
        <title>Whole genome shotgun sequence of Actinoplanes auranticolor NBRC 12245.</title>
        <authorList>
            <person name="Komaki H."/>
            <person name="Tamura T."/>
        </authorList>
    </citation>
    <scope>NUCLEOTIDE SEQUENCE</scope>
    <source>
        <strain evidence="6">NBRC 12245</strain>
    </source>
</reference>
<dbReference type="Proteomes" id="UP000681340">
    <property type="component" value="Unassembled WGS sequence"/>
</dbReference>
<feature type="transmembrane region" description="Helical" evidence="5">
    <location>
        <begin position="143"/>
        <end position="162"/>
    </location>
</feature>
<name>A0A919SIT6_9ACTN</name>
<keyword evidence="4 5" id="KW-0472">Membrane</keyword>
<evidence type="ECO:0000256" key="5">
    <source>
        <dbReference type="SAM" id="Phobius"/>
    </source>
</evidence>
<evidence type="ECO:0000313" key="7">
    <source>
        <dbReference type="Proteomes" id="UP000681340"/>
    </source>
</evidence>
<feature type="transmembrane region" description="Helical" evidence="5">
    <location>
        <begin position="292"/>
        <end position="313"/>
    </location>
</feature>
<dbReference type="EMBL" id="BOQL01000043">
    <property type="protein sequence ID" value="GIM73192.1"/>
    <property type="molecule type" value="Genomic_DNA"/>
</dbReference>
<evidence type="ECO:0000313" key="6">
    <source>
        <dbReference type="EMBL" id="GIM73192.1"/>
    </source>
</evidence>
<dbReference type="PANTHER" id="PTHR42770">
    <property type="entry name" value="AMINO ACID TRANSPORTER-RELATED"/>
    <property type="match status" value="1"/>
</dbReference>
<feature type="transmembrane region" description="Helical" evidence="5">
    <location>
        <begin position="252"/>
        <end position="271"/>
    </location>
</feature>
<dbReference type="PANTHER" id="PTHR42770:SF16">
    <property type="entry name" value="AMINO ACID PERMEASE"/>
    <property type="match status" value="1"/>
</dbReference>
<feature type="transmembrane region" description="Helical" evidence="5">
    <location>
        <begin position="12"/>
        <end position="30"/>
    </location>
</feature>
<dbReference type="AlphaFoldDB" id="A0A919SIT6"/>
<dbReference type="Gene3D" id="1.20.1740.10">
    <property type="entry name" value="Amino acid/polyamine transporter I"/>
    <property type="match status" value="1"/>
</dbReference>
<dbReference type="GO" id="GO:0016020">
    <property type="term" value="C:membrane"/>
    <property type="evidence" value="ECO:0007669"/>
    <property type="project" value="UniProtKB-SubCell"/>
</dbReference>